<keyword evidence="2" id="KW-1185">Reference proteome</keyword>
<name>A0AAN7SGH6_9COLE</name>
<evidence type="ECO:0000313" key="1">
    <source>
        <dbReference type="EMBL" id="KAK4880082.1"/>
    </source>
</evidence>
<dbReference type="Proteomes" id="UP001353858">
    <property type="component" value="Unassembled WGS sequence"/>
</dbReference>
<dbReference type="AlphaFoldDB" id="A0AAN7SGH6"/>
<accession>A0AAN7SGH6</accession>
<gene>
    <name evidence="1" type="ORF">RN001_008228</name>
</gene>
<sequence>MDQDNQIFISLQQDYEKHLRRKTLGRQERNRNRSNLQESVAVITFDFENVFALPKCNVSKVFYMEKLNCYNLTGHCSTNGITYCSIWHEYICGRAINYLASALIKILINVVMDNPTLEKIILWSDSCVP</sequence>
<protein>
    <submittedName>
        <fullName evidence="1">Uncharacterized protein</fullName>
    </submittedName>
</protein>
<proteinExistence type="predicted"/>
<evidence type="ECO:0000313" key="2">
    <source>
        <dbReference type="Proteomes" id="UP001353858"/>
    </source>
</evidence>
<comment type="caution">
    <text evidence="1">The sequence shown here is derived from an EMBL/GenBank/DDBJ whole genome shotgun (WGS) entry which is preliminary data.</text>
</comment>
<dbReference type="EMBL" id="JARPUR010000003">
    <property type="protein sequence ID" value="KAK4880082.1"/>
    <property type="molecule type" value="Genomic_DNA"/>
</dbReference>
<reference evidence="2" key="1">
    <citation type="submission" date="2023-01" db="EMBL/GenBank/DDBJ databases">
        <title>Key to firefly adult light organ development and bioluminescence: homeobox transcription factors regulate luciferase expression and transportation to peroxisome.</title>
        <authorList>
            <person name="Fu X."/>
        </authorList>
    </citation>
    <scope>NUCLEOTIDE SEQUENCE [LARGE SCALE GENOMIC DNA]</scope>
</reference>
<organism evidence="1 2">
    <name type="scientific">Aquatica leii</name>
    <dbReference type="NCBI Taxonomy" id="1421715"/>
    <lineage>
        <taxon>Eukaryota</taxon>
        <taxon>Metazoa</taxon>
        <taxon>Ecdysozoa</taxon>
        <taxon>Arthropoda</taxon>
        <taxon>Hexapoda</taxon>
        <taxon>Insecta</taxon>
        <taxon>Pterygota</taxon>
        <taxon>Neoptera</taxon>
        <taxon>Endopterygota</taxon>
        <taxon>Coleoptera</taxon>
        <taxon>Polyphaga</taxon>
        <taxon>Elateriformia</taxon>
        <taxon>Elateroidea</taxon>
        <taxon>Lampyridae</taxon>
        <taxon>Luciolinae</taxon>
        <taxon>Aquatica</taxon>
    </lineage>
</organism>